<dbReference type="Proteomes" id="UP000016930">
    <property type="component" value="Unassembled WGS sequence"/>
</dbReference>
<evidence type="ECO:0000313" key="4">
    <source>
        <dbReference type="Proteomes" id="UP000016930"/>
    </source>
</evidence>
<reference evidence="3 4" key="1">
    <citation type="journal article" date="2012" name="Proc. Natl. Acad. Sci. U.S.A.">
        <title>Comparative genomics of Ceriporiopsis subvermispora and Phanerochaete chrysosporium provide insight into selective ligninolysis.</title>
        <authorList>
            <person name="Fernandez-Fueyo E."/>
            <person name="Ruiz-Duenas F.J."/>
            <person name="Ferreira P."/>
            <person name="Floudas D."/>
            <person name="Hibbett D.S."/>
            <person name="Canessa P."/>
            <person name="Larrondo L.F."/>
            <person name="James T.Y."/>
            <person name="Seelenfreund D."/>
            <person name="Lobos S."/>
            <person name="Polanco R."/>
            <person name="Tello M."/>
            <person name="Honda Y."/>
            <person name="Watanabe T."/>
            <person name="Watanabe T."/>
            <person name="Ryu J.S."/>
            <person name="Kubicek C.P."/>
            <person name="Schmoll M."/>
            <person name="Gaskell J."/>
            <person name="Hammel K.E."/>
            <person name="St John F.J."/>
            <person name="Vanden Wymelenberg A."/>
            <person name="Sabat G."/>
            <person name="Splinter BonDurant S."/>
            <person name="Syed K."/>
            <person name="Yadav J.S."/>
            <person name="Doddapaneni H."/>
            <person name="Subramanian V."/>
            <person name="Lavin J.L."/>
            <person name="Oguiza J.A."/>
            <person name="Perez G."/>
            <person name="Pisabarro A.G."/>
            <person name="Ramirez L."/>
            <person name="Santoyo F."/>
            <person name="Master E."/>
            <person name="Coutinho P.M."/>
            <person name="Henrissat B."/>
            <person name="Lombard V."/>
            <person name="Magnuson J.K."/>
            <person name="Kuees U."/>
            <person name="Hori C."/>
            <person name="Igarashi K."/>
            <person name="Samejima M."/>
            <person name="Held B.W."/>
            <person name="Barry K.W."/>
            <person name="LaButti K.M."/>
            <person name="Lapidus A."/>
            <person name="Lindquist E.A."/>
            <person name="Lucas S.M."/>
            <person name="Riley R."/>
            <person name="Salamov A.A."/>
            <person name="Hoffmeister D."/>
            <person name="Schwenk D."/>
            <person name="Hadar Y."/>
            <person name="Yarden O."/>
            <person name="de Vries R.P."/>
            <person name="Wiebenga A."/>
            <person name="Stenlid J."/>
            <person name="Eastwood D."/>
            <person name="Grigoriev I.V."/>
            <person name="Berka R.M."/>
            <person name="Blanchette R.A."/>
            <person name="Kersten P."/>
            <person name="Martinez A.T."/>
            <person name="Vicuna R."/>
            <person name="Cullen D."/>
        </authorList>
    </citation>
    <scope>NUCLEOTIDE SEQUENCE [LARGE SCALE GENOMIC DNA]</scope>
    <source>
        <strain evidence="3 4">B</strain>
    </source>
</reference>
<evidence type="ECO:0000256" key="2">
    <source>
        <dbReference type="ARBA" id="ARBA00022801"/>
    </source>
</evidence>
<accession>M2PLI9</accession>
<dbReference type="HOGENOM" id="CLU_101141_0_1_1"/>
<dbReference type="STRING" id="914234.M2PLI9"/>
<protein>
    <submittedName>
        <fullName evidence="3">Uncharacterized protein</fullName>
    </submittedName>
</protein>
<gene>
    <name evidence="3" type="ORF">CERSUDRAFT_106175</name>
</gene>
<dbReference type="CDD" id="cd00586">
    <property type="entry name" value="4HBT"/>
    <property type="match status" value="1"/>
</dbReference>
<organism evidence="3 4">
    <name type="scientific">Ceriporiopsis subvermispora (strain B)</name>
    <name type="common">White-rot fungus</name>
    <name type="synonym">Gelatoporia subvermispora</name>
    <dbReference type="NCBI Taxonomy" id="914234"/>
    <lineage>
        <taxon>Eukaryota</taxon>
        <taxon>Fungi</taxon>
        <taxon>Dikarya</taxon>
        <taxon>Basidiomycota</taxon>
        <taxon>Agaricomycotina</taxon>
        <taxon>Agaricomycetes</taxon>
        <taxon>Polyporales</taxon>
        <taxon>Gelatoporiaceae</taxon>
        <taxon>Gelatoporia</taxon>
    </lineage>
</organism>
<evidence type="ECO:0000313" key="3">
    <source>
        <dbReference type="EMBL" id="EMD37224.1"/>
    </source>
</evidence>
<dbReference type="PANTHER" id="PTHR31793">
    <property type="entry name" value="4-HYDROXYBENZOYL-COA THIOESTERASE FAMILY MEMBER"/>
    <property type="match status" value="1"/>
</dbReference>
<dbReference type="Pfam" id="PF13279">
    <property type="entry name" value="4HBT_2"/>
    <property type="match status" value="1"/>
</dbReference>
<keyword evidence="4" id="KW-1185">Reference proteome</keyword>
<dbReference type="EMBL" id="KB445797">
    <property type="protein sequence ID" value="EMD37224.1"/>
    <property type="molecule type" value="Genomic_DNA"/>
</dbReference>
<comment type="similarity">
    <text evidence="1">Belongs to the 4-hydroxybenzoyl-CoA thioesterase family.</text>
</comment>
<dbReference type="GO" id="GO:0047617">
    <property type="term" value="F:fatty acyl-CoA hydrolase activity"/>
    <property type="evidence" value="ECO:0007669"/>
    <property type="project" value="TreeGrafter"/>
</dbReference>
<dbReference type="PANTHER" id="PTHR31793:SF27">
    <property type="entry name" value="NOVEL THIOESTERASE SUPERFAMILY DOMAIN AND SAPOSIN A-TYPE DOMAIN CONTAINING PROTEIN (0610012H03RIK)"/>
    <property type="match status" value="1"/>
</dbReference>
<dbReference type="FunFam" id="3.10.129.10:FF:000104">
    <property type="entry name" value="Thioesterase family protein (AFU_orthologue AFUA_2G16350)"/>
    <property type="match status" value="1"/>
</dbReference>
<dbReference type="OrthoDB" id="2420454at2759"/>
<dbReference type="Gene3D" id="3.10.129.10">
    <property type="entry name" value="Hotdog Thioesterase"/>
    <property type="match status" value="1"/>
</dbReference>
<dbReference type="SUPFAM" id="SSF54637">
    <property type="entry name" value="Thioesterase/thiol ester dehydrase-isomerase"/>
    <property type="match status" value="1"/>
</dbReference>
<dbReference type="AlphaFoldDB" id="M2PLI9"/>
<dbReference type="InterPro" id="IPR050563">
    <property type="entry name" value="4-hydroxybenzoyl-CoA_TE"/>
</dbReference>
<proteinExistence type="inferred from homology"/>
<dbReference type="InterPro" id="IPR029069">
    <property type="entry name" value="HotDog_dom_sf"/>
</dbReference>
<keyword evidence="2" id="KW-0378">Hydrolase</keyword>
<evidence type="ECO:0000256" key="1">
    <source>
        <dbReference type="ARBA" id="ARBA00005953"/>
    </source>
</evidence>
<sequence>MSADTNNDLRARRRSDYGYFLAYRTRWIDNDQYSHMNNSIYYHLFDSIVNTYLIKHCALSPATSALIGLVVSSYCHFFSPISFPDVVDLGLRVNKLGKSSVTYEIAVFTEGTDTPSAVGGYTHVFVDSKSRESTPMDTDLLEGLQRLHSDKLKSTSKL</sequence>
<name>M2PLI9_CERS8</name>